<dbReference type="PANTHER" id="PTHR43155:SF2">
    <property type="entry name" value="CYCLIC DI-GMP PHOSPHODIESTERASE PA4108"/>
    <property type="match status" value="1"/>
</dbReference>
<dbReference type="InterPro" id="IPR003607">
    <property type="entry name" value="HD/PDEase_dom"/>
</dbReference>
<sequence>MEIRFDRLFSNPTLFQYGFFILMFSGIILSKFSIDGQSNFYILYIFSSIFLGIGFYNSSIWLIALLALGIVVSRSFLLSEPDLTITAFIAYLFTYVTITFISVGLMKSTQQVKKDNLSLITALSNAIDSRDKYTMNHSKNVAAYSVQIAEKMNLPPNILQSIRIGGLLHDIGKIGISEYILNKPGKLTEEEFAVIKSHPIIGYDMIKHIDSFRKDGILHIVLYHHEKYDGTGYPKGLKGKEIPLVARIVSVADVFDAMSSKRIYRDEIDYNVVLTVLQENKGTQFDPEIVDIFISLYKEQKITPPID</sequence>
<dbReference type="RefSeq" id="WP_090871186.1">
    <property type="nucleotide sequence ID" value="NZ_FOHE01000015.1"/>
</dbReference>
<dbReference type="SUPFAM" id="SSF109604">
    <property type="entry name" value="HD-domain/PDEase-like"/>
    <property type="match status" value="1"/>
</dbReference>
<evidence type="ECO:0000259" key="2">
    <source>
        <dbReference type="PROSITE" id="PS51831"/>
    </source>
</evidence>
<dbReference type="CDD" id="cd00077">
    <property type="entry name" value="HDc"/>
    <property type="match status" value="1"/>
</dbReference>
<evidence type="ECO:0000313" key="4">
    <source>
        <dbReference type="EMBL" id="SET56688.1"/>
    </source>
</evidence>
<reference evidence="4 5" key="1">
    <citation type="submission" date="2016-10" db="EMBL/GenBank/DDBJ databases">
        <authorList>
            <person name="de Groot N.N."/>
        </authorList>
    </citation>
    <scope>NUCLEOTIDE SEQUENCE [LARGE SCALE GENOMIC DNA]</scope>
    <source>
        <strain evidence="4 5">IBRC-M 10780</strain>
    </source>
</reference>
<keyword evidence="1" id="KW-0472">Membrane</keyword>
<evidence type="ECO:0000313" key="5">
    <source>
        <dbReference type="Proteomes" id="UP000198618"/>
    </source>
</evidence>
<feature type="domain" description="HD-GYP" evidence="3">
    <location>
        <begin position="112"/>
        <end position="307"/>
    </location>
</feature>
<dbReference type="Pfam" id="PF13487">
    <property type="entry name" value="HD_5"/>
    <property type="match status" value="1"/>
</dbReference>
<protein>
    <submittedName>
        <fullName evidence="4">HDIG domain-containing protein</fullName>
    </submittedName>
</protein>
<keyword evidence="1" id="KW-0812">Transmembrane</keyword>
<name>A0A1I0FEU9_9BACI</name>
<proteinExistence type="predicted"/>
<dbReference type="Gene3D" id="1.10.3210.10">
    <property type="entry name" value="Hypothetical protein af1432"/>
    <property type="match status" value="1"/>
</dbReference>
<dbReference type="AlphaFoldDB" id="A0A1I0FEU9"/>
<dbReference type="NCBIfam" id="TIGR00277">
    <property type="entry name" value="HDIG"/>
    <property type="match status" value="1"/>
</dbReference>
<accession>A0A1I0FEU9</accession>
<dbReference type="STRING" id="930131.SAMN05216389_11512"/>
<dbReference type="PROSITE" id="PS51832">
    <property type="entry name" value="HD_GYP"/>
    <property type="match status" value="1"/>
</dbReference>
<organism evidence="4 5">
    <name type="scientific">Oceanobacillus limi</name>
    <dbReference type="NCBI Taxonomy" id="930131"/>
    <lineage>
        <taxon>Bacteria</taxon>
        <taxon>Bacillati</taxon>
        <taxon>Bacillota</taxon>
        <taxon>Bacilli</taxon>
        <taxon>Bacillales</taxon>
        <taxon>Bacillaceae</taxon>
        <taxon>Oceanobacillus</taxon>
    </lineage>
</organism>
<dbReference type="EMBL" id="FOHE01000015">
    <property type="protein sequence ID" value="SET56688.1"/>
    <property type="molecule type" value="Genomic_DNA"/>
</dbReference>
<evidence type="ECO:0000259" key="3">
    <source>
        <dbReference type="PROSITE" id="PS51832"/>
    </source>
</evidence>
<keyword evidence="5" id="KW-1185">Reference proteome</keyword>
<gene>
    <name evidence="4" type="ORF">SAMN05216389_11512</name>
</gene>
<dbReference type="PROSITE" id="PS51831">
    <property type="entry name" value="HD"/>
    <property type="match status" value="1"/>
</dbReference>
<feature type="transmembrane region" description="Helical" evidence="1">
    <location>
        <begin position="41"/>
        <end position="71"/>
    </location>
</feature>
<dbReference type="Proteomes" id="UP000198618">
    <property type="component" value="Unassembled WGS sequence"/>
</dbReference>
<feature type="domain" description="HD" evidence="2">
    <location>
        <begin position="134"/>
        <end position="258"/>
    </location>
</feature>
<feature type="transmembrane region" description="Helical" evidence="1">
    <location>
        <begin position="83"/>
        <end position="105"/>
    </location>
</feature>
<keyword evidence="1" id="KW-1133">Transmembrane helix</keyword>
<dbReference type="SMART" id="SM00471">
    <property type="entry name" value="HDc"/>
    <property type="match status" value="1"/>
</dbReference>
<dbReference type="OrthoDB" id="9759601at2"/>
<dbReference type="InterPro" id="IPR037522">
    <property type="entry name" value="HD_GYP_dom"/>
</dbReference>
<feature type="transmembrane region" description="Helical" evidence="1">
    <location>
        <begin position="14"/>
        <end position="34"/>
    </location>
</feature>
<dbReference type="InterPro" id="IPR006674">
    <property type="entry name" value="HD_domain"/>
</dbReference>
<dbReference type="PANTHER" id="PTHR43155">
    <property type="entry name" value="CYCLIC DI-GMP PHOSPHODIESTERASE PA4108-RELATED"/>
    <property type="match status" value="1"/>
</dbReference>
<dbReference type="InterPro" id="IPR006675">
    <property type="entry name" value="HDIG_dom"/>
</dbReference>
<evidence type="ECO:0000256" key="1">
    <source>
        <dbReference type="SAM" id="Phobius"/>
    </source>
</evidence>